<protein>
    <recommendedName>
        <fullName evidence="4">ABC transporter permease</fullName>
    </recommendedName>
</protein>
<gene>
    <name evidence="2" type="ORF">GCM10007380_28330</name>
</gene>
<dbReference type="PANTHER" id="PTHR37305:SF1">
    <property type="entry name" value="MEMBRANE PROTEIN"/>
    <property type="match status" value="1"/>
</dbReference>
<accession>A0A8J3AKT7</accession>
<evidence type="ECO:0000256" key="1">
    <source>
        <dbReference type="SAM" id="Phobius"/>
    </source>
</evidence>
<keyword evidence="1" id="KW-0812">Transmembrane</keyword>
<comment type="caution">
    <text evidence="2">The sequence shown here is derived from an EMBL/GenBank/DDBJ whole genome shotgun (WGS) entry which is preliminary data.</text>
</comment>
<reference evidence="3" key="1">
    <citation type="journal article" date="2019" name="Int. J. Syst. Evol. Microbiol.">
        <title>The Global Catalogue of Microorganisms (GCM) 10K type strain sequencing project: providing services to taxonomists for standard genome sequencing and annotation.</title>
        <authorList>
            <consortium name="The Broad Institute Genomics Platform"/>
            <consortium name="The Broad Institute Genome Sequencing Center for Infectious Disease"/>
            <person name="Wu L."/>
            <person name="Ma J."/>
        </authorList>
    </citation>
    <scope>NUCLEOTIDE SEQUENCE [LARGE SCALE GENOMIC DNA]</scope>
    <source>
        <strain evidence="3">CGMCC 1.14993</strain>
    </source>
</reference>
<sequence length="249" mass="28226">MGNLMKTEWYKLKKDRSFRTLALILIIFSVLYPFTMQSNEGVSKLSLSEFFLYQVLSINSDIVKLIPCIFAGFFITSEYSNGTMKSIASSGNSRLRIYFAKLIMFSIGSILIMLILPIFMTTSVNLFFDFNGATDWIFILKAFVVVTLYAAAFASIMAIIATIFTDSGKTIGLLIMFFALVNSILDFISSKITSLKTIIDHTVFMLYPKIYKLDQLDHTEFTTLILIPILTFIVLGILGSFIFRKKEIK</sequence>
<evidence type="ECO:0000313" key="2">
    <source>
        <dbReference type="EMBL" id="GGI15509.1"/>
    </source>
</evidence>
<evidence type="ECO:0008006" key="4">
    <source>
        <dbReference type="Google" id="ProtNLM"/>
    </source>
</evidence>
<dbReference type="Pfam" id="PF12730">
    <property type="entry name" value="ABC2_membrane_4"/>
    <property type="match status" value="1"/>
</dbReference>
<feature type="transmembrane region" description="Helical" evidence="1">
    <location>
        <begin position="97"/>
        <end position="119"/>
    </location>
</feature>
<feature type="transmembrane region" description="Helical" evidence="1">
    <location>
        <begin position="50"/>
        <end position="76"/>
    </location>
</feature>
<keyword evidence="1" id="KW-0472">Membrane</keyword>
<dbReference type="AlphaFoldDB" id="A0A8J3AKT7"/>
<proteinExistence type="predicted"/>
<feature type="transmembrane region" description="Helical" evidence="1">
    <location>
        <begin position="21"/>
        <end position="38"/>
    </location>
</feature>
<dbReference type="PANTHER" id="PTHR37305">
    <property type="entry name" value="INTEGRAL MEMBRANE PROTEIN-RELATED"/>
    <property type="match status" value="1"/>
</dbReference>
<evidence type="ECO:0000313" key="3">
    <source>
        <dbReference type="Proteomes" id="UP000626244"/>
    </source>
</evidence>
<dbReference type="RefSeq" id="WP_087999726.1">
    <property type="nucleotide sequence ID" value="NZ_BMHB01000001.1"/>
</dbReference>
<feature type="transmembrane region" description="Helical" evidence="1">
    <location>
        <begin position="221"/>
        <end position="243"/>
    </location>
</feature>
<feature type="transmembrane region" description="Helical" evidence="1">
    <location>
        <begin position="139"/>
        <end position="164"/>
    </location>
</feature>
<name>A0A8J3AKT7_9BACI</name>
<organism evidence="2 3">
    <name type="scientific">Gottfriedia solisilvae</name>
    <dbReference type="NCBI Taxonomy" id="1516104"/>
    <lineage>
        <taxon>Bacteria</taxon>
        <taxon>Bacillati</taxon>
        <taxon>Bacillota</taxon>
        <taxon>Bacilli</taxon>
        <taxon>Bacillales</taxon>
        <taxon>Bacillaceae</taxon>
        <taxon>Gottfriedia</taxon>
    </lineage>
</organism>
<keyword evidence="1" id="KW-1133">Transmembrane helix</keyword>
<dbReference type="OrthoDB" id="2388369at2"/>
<dbReference type="Proteomes" id="UP000626244">
    <property type="component" value="Unassembled WGS sequence"/>
</dbReference>
<feature type="transmembrane region" description="Helical" evidence="1">
    <location>
        <begin position="171"/>
        <end position="188"/>
    </location>
</feature>
<keyword evidence="3" id="KW-1185">Reference proteome</keyword>
<dbReference type="EMBL" id="BMHB01000001">
    <property type="protein sequence ID" value="GGI15509.1"/>
    <property type="molecule type" value="Genomic_DNA"/>
</dbReference>